<evidence type="ECO:0000259" key="2">
    <source>
        <dbReference type="Pfam" id="PF09331"/>
    </source>
</evidence>
<evidence type="ECO:0000313" key="3">
    <source>
        <dbReference type="EMBL" id="EOA34050.1"/>
    </source>
</evidence>
<proteinExistence type="predicted"/>
<protein>
    <recommendedName>
        <fullName evidence="2">DUF1985 domain-containing protein</fullName>
    </recommendedName>
</protein>
<dbReference type="PANTHER" id="PTHR48449:SF1">
    <property type="entry name" value="DUF1985 DOMAIN-CONTAINING PROTEIN"/>
    <property type="match status" value="1"/>
</dbReference>
<dbReference type="InterPro" id="IPR015410">
    <property type="entry name" value="DUF1985"/>
</dbReference>
<dbReference type="eggNOG" id="ENOG502S6E9">
    <property type="taxonomic scope" value="Eukaryota"/>
</dbReference>
<dbReference type="Proteomes" id="UP000029121">
    <property type="component" value="Unassembled WGS sequence"/>
</dbReference>
<keyword evidence="4" id="KW-1185">Reference proteome</keyword>
<name>R0I7L2_9BRAS</name>
<dbReference type="Pfam" id="PF09331">
    <property type="entry name" value="DUF1985"/>
    <property type="match status" value="1"/>
</dbReference>
<feature type="region of interest" description="Disordered" evidence="1">
    <location>
        <begin position="1"/>
        <end position="25"/>
    </location>
</feature>
<feature type="domain" description="DUF1985" evidence="2">
    <location>
        <begin position="101"/>
        <end position="241"/>
    </location>
</feature>
<sequence length="360" mass="40895">MVSNRRITGFFKPTPDASSSSGLPDEASGWDLRLPPRIFATDRYPDARLNVYSRPDILTVVCKVLRGTPEFERILNSSLGSLFRLRICECPMSCKLIHALLCRQVLSKKKYELWTVFGGYPLRFSLLEFGVVSGLSCAEFPEDYDPELDPCADSSDASFWDELIGPNRKTTLADISKTFEDRETTDPEKKLRLALILIVDGVLIASSQTHKPTFKYVEMLRDVDAFLSFPWGRESFLKTISTMRPDIKCLSQPSTKKPRLHTKCTTPLQTFIDQLQQKSFRLQGFPLALQLLAYRNIPSLLDKIHGSADRRTFLDWFSVGIPKNNLPLTDVLSIEHSDKVIFAHPIHMDTPFKSSWLLTS</sequence>
<evidence type="ECO:0000256" key="1">
    <source>
        <dbReference type="SAM" id="MobiDB-lite"/>
    </source>
</evidence>
<organism evidence="3 4">
    <name type="scientific">Capsella rubella</name>
    <dbReference type="NCBI Taxonomy" id="81985"/>
    <lineage>
        <taxon>Eukaryota</taxon>
        <taxon>Viridiplantae</taxon>
        <taxon>Streptophyta</taxon>
        <taxon>Embryophyta</taxon>
        <taxon>Tracheophyta</taxon>
        <taxon>Spermatophyta</taxon>
        <taxon>Magnoliopsida</taxon>
        <taxon>eudicotyledons</taxon>
        <taxon>Gunneridae</taxon>
        <taxon>Pentapetalae</taxon>
        <taxon>rosids</taxon>
        <taxon>malvids</taxon>
        <taxon>Brassicales</taxon>
        <taxon>Brassicaceae</taxon>
        <taxon>Camelineae</taxon>
        <taxon>Capsella</taxon>
    </lineage>
</organism>
<gene>
    <name evidence="3" type="ORF">CARUB_v10021549mg</name>
</gene>
<dbReference type="EMBL" id="KB870806">
    <property type="protein sequence ID" value="EOA34050.1"/>
    <property type="molecule type" value="Genomic_DNA"/>
</dbReference>
<reference evidence="4" key="1">
    <citation type="journal article" date="2013" name="Nat. Genet.">
        <title>The Capsella rubella genome and the genomic consequences of rapid mating system evolution.</title>
        <authorList>
            <person name="Slotte T."/>
            <person name="Hazzouri K.M."/>
            <person name="Agren J.A."/>
            <person name="Koenig D."/>
            <person name="Maumus F."/>
            <person name="Guo Y.L."/>
            <person name="Steige K."/>
            <person name="Platts A.E."/>
            <person name="Escobar J.S."/>
            <person name="Newman L.K."/>
            <person name="Wang W."/>
            <person name="Mandakova T."/>
            <person name="Vello E."/>
            <person name="Smith L.M."/>
            <person name="Henz S.R."/>
            <person name="Steffen J."/>
            <person name="Takuno S."/>
            <person name="Brandvain Y."/>
            <person name="Coop G."/>
            <person name="Andolfatto P."/>
            <person name="Hu T.T."/>
            <person name="Blanchette M."/>
            <person name="Clark R.M."/>
            <person name="Quesneville H."/>
            <person name="Nordborg M."/>
            <person name="Gaut B.S."/>
            <person name="Lysak M.A."/>
            <person name="Jenkins J."/>
            <person name="Grimwood J."/>
            <person name="Chapman J."/>
            <person name="Prochnik S."/>
            <person name="Shu S."/>
            <person name="Rokhsar D."/>
            <person name="Schmutz J."/>
            <person name="Weigel D."/>
            <person name="Wright S.I."/>
        </authorList>
    </citation>
    <scope>NUCLEOTIDE SEQUENCE [LARGE SCALE GENOMIC DNA]</scope>
    <source>
        <strain evidence="4">cv. Monte Gargano</strain>
    </source>
</reference>
<accession>R0I7L2</accession>
<evidence type="ECO:0000313" key="4">
    <source>
        <dbReference type="Proteomes" id="UP000029121"/>
    </source>
</evidence>
<dbReference type="PANTHER" id="PTHR48449">
    <property type="entry name" value="DUF1985 DOMAIN-CONTAINING PROTEIN"/>
    <property type="match status" value="1"/>
</dbReference>
<dbReference type="KEGG" id="crb:17896032"/>
<dbReference type="OrthoDB" id="1100108at2759"/>
<dbReference type="AlphaFoldDB" id="R0I7L2"/>